<comment type="caution">
    <text evidence="4">The sequence shown here is derived from an EMBL/GenBank/DDBJ whole genome shotgun (WGS) entry which is preliminary data.</text>
</comment>
<dbReference type="GO" id="GO:0005634">
    <property type="term" value="C:nucleus"/>
    <property type="evidence" value="ECO:0007669"/>
    <property type="project" value="TreeGrafter"/>
</dbReference>
<keyword evidence="2 3" id="KW-0040">ANK repeat</keyword>
<feature type="repeat" description="ANK" evidence="3">
    <location>
        <begin position="340"/>
        <end position="372"/>
    </location>
</feature>
<dbReference type="Pfam" id="PF00023">
    <property type="entry name" value="Ank"/>
    <property type="match status" value="1"/>
</dbReference>
<dbReference type="InterPro" id="IPR036770">
    <property type="entry name" value="Ankyrin_rpt-contain_sf"/>
</dbReference>
<dbReference type="InterPro" id="IPR050776">
    <property type="entry name" value="Ank_Repeat/CDKN_Inhibitor"/>
</dbReference>
<evidence type="ECO:0000313" key="4">
    <source>
        <dbReference type="EMBL" id="KAG7166736.1"/>
    </source>
</evidence>
<dbReference type="Proteomes" id="UP000747542">
    <property type="component" value="Unassembled WGS sequence"/>
</dbReference>
<reference evidence="4" key="1">
    <citation type="journal article" date="2021" name="Sci. Adv.">
        <title>The American lobster genome reveals insights on longevity, neural, and immune adaptations.</title>
        <authorList>
            <person name="Polinski J.M."/>
            <person name="Zimin A.V."/>
            <person name="Clark K.F."/>
            <person name="Kohn A.B."/>
            <person name="Sadowski N."/>
            <person name="Timp W."/>
            <person name="Ptitsyn A."/>
            <person name="Khanna P."/>
            <person name="Romanova D.Y."/>
            <person name="Williams P."/>
            <person name="Greenwood S.J."/>
            <person name="Moroz L.L."/>
            <person name="Walt D.R."/>
            <person name="Bodnar A.G."/>
        </authorList>
    </citation>
    <scope>NUCLEOTIDE SEQUENCE</scope>
    <source>
        <strain evidence="4">GMGI-L3</strain>
    </source>
</reference>
<sequence length="409" mass="44727">RISLVAQCTVFPPYYRSTTKFLTKRGSLLLLTGAKNRQCSSVCGVTAYIGVVEKVVVVQSALAGEVAGVSTALETGTVVDDVEDGRTALHNAANEGHLDVVKVLLYWKADINKRSRFVDDNHVLLKGSSWFTCSPEGFFGVQMSSLKGSSWFTCSPEGFFGVQMSSLKGSSWFTCSPEGFFGVQMSSLKGSSWFTCSPEGFFGVQMSSLKGSSWFTCSPEGFFSVQMSSLKGSSWFTCSPEGFFRVQMSSLKGSSWFTCSPEGFFRVQMSSLKGSSWFTCPPRRVPLGSHVLLEGFLWVHMSSFKVFGGNGAPPSWKNGHTEILELLLSSGAEKEALDDKGRRATHRAASRGQLESLEVLHRYGCDLNPRDNGKATPIHHAAFFGDFDLVKWLVEHGVYSAQGQERTPA</sequence>
<dbReference type="SMART" id="SM00248">
    <property type="entry name" value="ANK"/>
    <property type="match status" value="4"/>
</dbReference>
<dbReference type="Gene3D" id="1.25.40.20">
    <property type="entry name" value="Ankyrin repeat-containing domain"/>
    <property type="match status" value="2"/>
</dbReference>
<name>A0A8J5K1X6_HOMAM</name>
<dbReference type="PROSITE" id="PS50297">
    <property type="entry name" value="ANK_REP_REGION"/>
    <property type="match status" value="3"/>
</dbReference>
<evidence type="ECO:0000256" key="3">
    <source>
        <dbReference type="PROSITE-ProRule" id="PRU00023"/>
    </source>
</evidence>
<organism evidence="4 5">
    <name type="scientific">Homarus americanus</name>
    <name type="common">American lobster</name>
    <dbReference type="NCBI Taxonomy" id="6706"/>
    <lineage>
        <taxon>Eukaryota</taxon>
        <taxon>Metazoa</taxon>
        <taxon>Ecdysozoa</taxon>
        <taxon>Arthropoda</taxon>
        <taxon>Crustacea</taxon>
        <taxon>Multicrustacea</taxon>
        <taxon>Malacostraca</taxon>
        <taxon>Eumalacostraca</taxon>
        <taxon>Eucarida</taxon>
        <taxon>Decapoda</taxon>
        <taxon>Pleocyemata</taxon>
        <taxon>Astacidea</taxon>
        <taxon>Nephropoidea</taxon>
        <taxon>Nephropidae</taxon>
        <taxon>Homarus</taxon>
    </lineage>
</organism>
<feature type="repeat" description="ANK" evidence="3">
    <location>
        <begin position="373"/>
        <end position="398"/>
    </location>
</feature>
<protein>
    <submittedName>
        <fullName evidence="4">E3 ubiquitin-protein ligase mib1-like 3</fullName>
    </submittedName>
</protein>
<dbReference type="PANTHER" id="PTHR24201:SF16">
    <property type="entry name" value="ANKYRIN-1-LIKE-RELATED"/>
    <property type="match status" value="1"/>
</dbReference>
<evidence type="ECO:0000256" key="2">
    <source>
        <dbReference type="ARBA" id="ARBA00023043"/>
    </source>
</evidence>
<accession>A0A8J5K1X6</accession>
<proteinExistence type="predicted"/>
<dbReference type="PROSITE" id="PS50088">
    <property type="entry name" value="ANK_REPEAT"/>
    <property type="match status" value="3"/>
</dbReference>
<dbReference type="Pfam" id="PF12796">
    <property type="entry name" value="Ank_2"/>
    <property type="match status" value="1"/>
</dbReference>
<gene>
    <name evidence="4" type="primary">Mib1-L3</name>
    <name evidence="4" type="ORF">Hamer_G010388</name>
</gene>
<dbReference type="PANTHER" id="PTHR24201">
    <property type="entry name" value="ANK_REP_REGION DOMAIN-CONTAINING PROTEIN"/>
    <property type="match status" value="1"/>
</dbReference>
<evidence type="ECO:0000256" key="1">
    <source>
        <dbReference type="ARBA" id="ARBA00022737"/>
    </source>
</evidence>
<dbReference type="EMBL" id="JAHLQT010022185">
    <property type="protein sequence ID" value="KAG7166736.1"/>
    <property type="molecule type" value="Genomic_DNA"/>
</dbReference>
<dbReference type="PRINTS" id="PR01415">
    <property type="entry name" value="ANKYRIN"/>
</dbReference>
<keyword evidence="1" id="KW-0677">Repeat</keyword>
<dbReference type="AlphaFoldDB" id="A0A8J5K1X6"/>
<feature type="repeat" description="ANK" evidence="3">
    <location>
        <begin position="84"/>
        <end position="116"/>
    </location>
</feature>
<evidence type="ECO:0000313" key="5">
    <source>
        <dbReference type="Proteomes" id="UP000747542"/>
    </source>
</evidence>
<keyword evidence="5" id="KW-1185">Reference proteome</keyword>
<dbReference type="InterPro" id="IPR002110">
    <property type="entry name" value="Ankyrin_rpt"/>
</dbReference>
<dbReference type="SUPFAM" id="SSF48403">
    <property type="entry name" value="Ankyrin repeat"/>
    <property type="match status" value="2"/>
</dbReference>
<feature type="non-terminal residue" evidence="4">
    <location>
        <position position="1"/>
    </location>
</feature>